<feature type="region of interest" description="Disordered" evidence="1">
    <location>
        <begin position="96"/>
        <end position="125"/>
    </location>
</feature>
<dbReference type="Gene3D" id="3.40.50.150">
    <property type="entry name" value="Vaccinia Virus protein VP39"/>
    <property type="match status" value="1"/>
</dbReference>
<evidence type="ECO:0000313" key="3">
    <source>
        <dbReference type="Proteomes" id="UP001212152"/>
    </source>
</evidence>
<accession>A0AAD5TNK4</accession>
<dbReference type="Proteomes" id="UP001212152">
    <property type="component" value="Unassembled WGS sequence"/>
</dbReference>
<protein>
    <recommendedName>
        <fullName evidence="4">Methyltransferase domain-containing protein</fullName>
    </recommendedName>
</protein>
<name>A0AAD5TNK4_9FUNG</name>
<organism evidence="2 3">
    <name type="scientific">Geranomyces variabilis</name>
    <dbReference type="NCBI Taxonomy" id="109894"/>
    <lineage>
        <taxon>Eukaryota</taxon>
        <taxon>Fungi</taxon>
        <taxon>Fungi incertae sedis</taxon>
        <taxon>Chytridiomycota</taxon>
        <taxon>Chytridiomycota incertae sedis</taxon>
        <taxon>Chytridiomycetes</taxon>
        <taxon>Spizellomycetales</taxon>
        <taxon>Powellomycetaceae</taxon>
        <taxon>Geranomyces</taxon>
    </lineage>
</organism>
<feature type="compositionally biased region" description="Low complexity" evidence="1">
    <location>
        <begin position="109"/>
        <end position="125"/>
    </location>
</feature>
<keyword evidence="3" id="KW-1185">Reference proteome</keyword>
<evidence type="ECO:0000313" key="2">
    <source>
        <dbReference type="EMBL" id="KAJ3182033.1"/>
    </source>
</evidence>
<evidence type="ECO:0008006" key="4">
    <source>
        <dbReference type="Google" id="ProtNLM"/>
    </source>
</evidence>
<proteinExistence type="predicted"/>
<comment type="caution">
    <text evidence="2">The sequence shown here is derived from an EMBL/GenBank/DDBJ whole genome shotgun (WGS) entry which is preliminary data.</text>
</comment>
<evidence type="ECO:0000256" key="1">
    <source>
        <dbReference type="SAM" id="MobiDB-lite"/>
    </source>
</evidence>
<dbReference type="AlphaFoldDB" id="A0AAD5TNK4"/>
<dbReference type="EMBL" id="JADGJQ010000010">
    <property type="protein sequence ID" value="KAJ3182033.1"/>
    <property type="molecule type" value="Genomic_DNA"/>
</dbReference>
<dbReference type="SUPFAM" id="SSF53335">
    <property type="entry name" value="S-adenosyl-L-methionine-dependent methyltransferases"/>
    <property type="match status" value="1"/>
</dbReference>
<dbReference type="InterPro" id="IPR029063">
    <property type="entry name" value="SAM-dependent_MTases_sf"/>
</dbReference>
<sequence length="259" mass="29363">MPDNPTPLPSAFASSHSMRENYSKFGVERYYENVAHSYRNPHSEGVRKVLFNWMDKWLAHDPSLQPETALTLTVLDMAAGSGEVTEALDLWTARRAQPTRRKGPPLPKQQQQQQQQQEKQQQQDQPFPISISITATDPFTAPAYTARTSRACLPLSFTDIANGMLPTADPPIVYDLVVCSFALHLLSDPSEIFSLLWELSSRARWLLIIAPGKQPVIKEGWGWAQWDVNRWCEARGNDKAEIVEERCRGRVFKSANHFS</sequence>
<reference evidence="2" key="1">
    <citation type="submission" date="2020-05" db="EMBL/GenBank/DDBJ databases">
        <title>Phylogenomic resolution of chytrid fungi.</title>
        <authorList>
            <person name="Stajich J.E."/>
            <person name="Amses K."/>
            <person name="Simmons R."/>
            <person name="Seto K."/>
            <person name="Myers J."/>
            <person name="Bonds A."/>
            <person name="Quandt C.A."/>
            <person name="Barry K."/>
            <person name="Liu P."/>
            <person name="Grigoriev I."/>
            <person name="Longcore J.E."/>
            <person name="James T.Y."/>
        </authorList>
    </citation>
    <scope>NUCLEOTIDE SEQUENCE</scope>
    <source>
        <strain evidence="2">JEL0379</strain>
    </source>
</reference>
<gene>
    <name evidence="2" type="ORF">HDU87_000373</name>
</gene>